<evidence type="ECO:0000256" key="1">
    <source>
        <dbReference type="ARBA" id="ARBA00004324"/>
    </source>
</evidence>
<feature type="compositionally biased region" description="Basic and acidic residues" evidence="8">
    <location>
        <begin position="139"/>
        <end position="188"/>
    </location>
</feature>
<keyword evidence="7" id="KW-0539">Nucleus</keyword>
<feature type="compositionally biased region" description="Polar residues" evidence="8">
    <location>
        <begin position="103"/>
        <end position="119"/>
    </location>
</feature>
<evidence type="ECO:0000256" key="3">
    <source>
        <dbReference type="ARBA" id="ARBA00006852"/>
    </source>
</evidence>
<dbReference type="STRING" id="67767.A0A0J7KWK6"/>
<evidence type="ECO:0000256" key="6">
    <source>
        <dbReference type="ARBA" id="ARBA00023187"/>
    </source>
</evidence>
<dbReference type="PaxDb" id="67767-A0A0J7KWK6"/>
<evidence type="ECO:0000256" key="2">
    <source>
        <dbReference type="ARBA" id="ARBA00004604"/>
    </source>
</evidence>
<proteinExistence type="inferred from homology"/>
<name>A0A0J7KWK6_LASNI</name>
<keyword evidence="10" id="KW-1185">Reference proteome</keyword>
<dbReference type="GO" id="GO:0016607">
    <property type="term" value="C:nuclear speck"/>
    <property type="evidence" value="ECO:0007669"/>
    <property type="project" value="UniProtKB-SubCell"/>
</dbReference>
<dbReference type="GO" id="GO:0006397">
    <property type="term" value="P:mRNA processing"/>
    <property type="evidence" value="ECO:0007669"/>
    <property type="project" value="UniProtKB-KW"/>
</dbReference>
<feature type="compositionally biased region" description="Basic and acidic residues" evidence="8">
    <location>
        <begin position="299"/>
        <end position="318"/>
    </location>
</feature>
<feature type="compositionally biased region" description="Basic residues" evidence="8">
    <location>
        <begin position="250"/>
        <end position="298"/>
    </location>
</feature>
<dbReference type="OrthoDB" id="48562at2759"/>
<dbReference type="InterPro" id="IPR019532">
    <property type="entry name" value="Nucl_RNA-splicing_assoc_SR-25"/>
</dbReference>
<evidence type="ECO:0000256" key="5">
    <source>
        <dbReference type="ARBA" id="ARBA00022664"/>
    </source>
</evidence>
<gene>
    <name evidence="9" type="ORF">RF55_5205</name>
</gene>
<organism evidence="9 10">
    <name type="scientific">Lasius niger</name>
    <name type="common">Black garden ant</name>
    <dbReference type="NCBI Taxonomy" id="67767"/>
    <lineage>
        <taxon>Eukaryota</taxon>
        <taxon>Metazoa</taxon>
        <taxon>Ecdysozoa</taxon>
        <taxon>Arthropoda</taxon>
        <taxon>Hexapoda</taxon>
        <taxon>Insecta</taxon>
        <taxon>Pterygota</taxon>
        <taxon>Neoptera</taxon>
        <taxon>Endopterygota</taxon>
        <taxon>Hymenoptera</taxon>
        <taxon>Apocrita</taxon>
        <taxon>Aculeata</taxon>
        <taxon>Formicoidea</taxon>
        <taxon>Formicidae</taxon>
        <taxon>Formicinae</taxon>
        <taxon>Lasius</taxon>
        <taxon>Lasius</taxon>
    </lineage>
</organism>
<keyword evidence="6" id="KW-0508">mRNA splicing</keyword>
<evidence type="ECO:0000313" key="9">
    <source>
        <dbReference type="EMBL" id="KMQ94629.1"/>
    </source>
</evidence>
<evidence type="ECO:0000313" key="10">
    <source>
        <dbReference type="Proteomes" id="UP000036403"/>
    </source>
</evidence>
<feature type="compositionally biased region" description="Basic residues" evidence="8">
    <location>
        <begin position="189"/>
        <end position="199"/>
    </location>
</feature>
<protein>
    <recommendedName>
        <fullName evidence="4">ADP-ribosylation factor-like protein 6-interacting protein 4</fullName>
    </recommendedName>
</protein>
<dbReference type="Pfam" id="PF10500">
    <property type="entry name" value="SR-25"/>
    <property type="match status" value="1"/>
</dbReference>
<dbReference type="GO" id="GO:0008380">
    <property type="term" value="P:RNA splicing"/>
    <property type="evidence" value="ECO:0007669"/>
    <property type="project" value="UniProtKB-KW"/>
</dbReference>
<dbReference type="GO" id="GO:0005730">
    <property type="term" value="C:nucleolus"/>
    <property type="evidence" value="ECO:0007669"/>
    <property type="project" value="UniProtKB-SubCell"/>
</dbReference>
<feature type="compositionally biased region" description="Basic and acidic residues" evidence="8">
    <location>
        <begin position="71"/>
        <end position="99"/>
    </location>
</feature>
<reference evidence="9 10" key="1">
    <citation type="submission" date="2015-04" db="EMBL/GenBank/DDBJ databases">
        <title>Lasius niger genome sequencing.</title>
        <authorList>
            <person name="Konorov E.A."/>
            <person name="Nikitin M.A."/>
            <person name="Kirill M.V."/>
            <person name="Chang P."/>
        </authorList>
    </citation>
    <scope>NUCLEOTIDE SEQUENCE [LARGE SCALE GENOMIC DNA]</scope>
    <source>
        <tissue evidence="9">Whole</tissue>
    </source>
</reference>
<keyword evidence="5" id="KW-0507">mRNA processing</keyword>
<feature type="compositionally biased region" description="Basic residues" evidence="8">
    <location>
        <begin position="37"/>
        <end position="56"/>
    </location>
</feature>
<evidence type="ECO:0000256" key="4">
    <source>
        <dbReference type="ARBA" id="ARBA00017993"/>
    </source>
</evidence>
<comment type="subcellular location">
    <subcellularLocation>
        <location evidence="1">Nucleus speckle</location>
    </subcellularLocation>
    <subcellularLocation>
        <location evidence="2">Nucleus</location>
        <location evidence="2">Nucleolus</location>
    </subcellularLocation>
</comment>
<dbReference type="EMBL" id="LBMM01002581">
    <property type="protein sequence ID" value="KMQ94629.1"/>
    <property type="molecule type" value="Genomic_DNA"/>
</dbReference>
<comment type="similarity">
    <text evidence="3">Belongs to the ARL6IP4 family.</text>
</comment>
<accession>A0A0J7KWK6</accession>
<evidence type="ECO:0000256" key="8">
    <source>
        <dbReference type="SAM" id="MobiDB-lite"/>
    </source>
</evidence>
<sequence>MNNPEKPTMLIESSIKATRGKLKRRSASSSSDSSEKNKKRRNICSKDKRKKSKHRSSSSSSSSSSASSPERNVHRERKDKDEDTEHKSRRYENGMDPQRRSGKYSNDQRWNYERTSNYGRSRLQDYYKNTGRNASSQSVREDSSKERMNQSRALMMERLDSVKDNMEIVEQVKEREEKRAGISREKTQPNRKKLKRKRSLSTSSSSSVSSSSSSSSSNSTSSISSSSGSSSNTGSSSSSSTDSSEDERKQKKAKKKAKKKAMKKALKKRNKKRMKKKLKKKLKKSAFKKKGHSKKKSKENKEIQGSSKKESTKEVVPEVMEKAKAMAPMTKEEWEKRQNMIRKVYDQETGRYRLIKGDGEILEEIVSRERHKEINKQATKGDGEYFQAHLKMKAL</sequence>
<evidence type="ECO:0000256" key="7">
    <source>
        <dbReference type="ARBA" id="ARBA00023242"/>
    </source>
</evidence>
<feature type="compositionally biased region" description="Low complexity" evidence="8">
    <location>
        <begin position="57"/>
        <end position="68"/>
    </location>
</feature>
<feature type="compositionally biased region" description="Low complexity" evidence="8">
    <location>
        <begin position="200"/>
        <end position="242"/>
    </location>
</feature>
<dbReference type="AlphaFoldDB" id="A0A0J7KWK6"/>
<dbReference type="Proteomes" id="UP000036403">
    <property type="component" value="Unassembled WGS sequence"/>
</dbReference>
<comment type="caution">
    <text evidence="9">The sequence shown here is derived from an EMBL/GenBank/DDBJ whole genome shotgun (WGS) entry which is preliminary data.</text>
</comment>
<feature type="region of interest" description="Disordered" evidence="8">
    <location>
        <begin position="1"/>
        <end position="318"/>
    </location>
</feature>